<dbReference type="SUPFAM" id="SSF53474">
    <property type="entry name" value="alpha/beta-Hydrolases"/>
    <property type="match status" value="1"/>
</dbReference>
<feature type="signal peptide" evidence="11">
    <location>
        <begin position="1"/>
        <end position="26"/>
    </location>
</feature>
<feature type="chain" id="PRO_5047205408" description="Proline iminopeptidase" evidence="11">
    <location>
        <begin position="27"/>
        <end position="499"/>
    </location>
</feature>
<dbReference type="EC" id="3.4.11.5" evidence="4"/>
<evidence type="ECO:0000259" key="12">
    <source>
        <dbReference type="Pfam" id="PF00561"/>
    </source>
</evidence>
<dbReference type="Proteomes" id="UP000197068">
    <property type="component" value="Unassembled WGS sequence"/>
</dbReference>
<evidence type="ECO:0000256" key="9">
    <source>
        <dbReference type="ARBA" id="ARBA00022801"/>
    </source>
</evidence>
<reference evidence="14 15" key="1">
    <citation type="submission" date="2017-06" db="EMBL/GenBank/DDBJ databases">
        <title>Whole Genome Sequences of Colwellia marinimaniae MTCD1.</title>
        <authorList>
            <person name="Kusumoto H."/>
            <person name="Inoue M."/>
            <person name="Tanikawa K."/>
            <person name="Maeji H."/>
            <person name="Cameron J.H."/>
            <person name="Bartlett D.H."/>
        </authorList>
    </citation>
    <scope>NUCLEOTIDE SEQUENCE [LARGE SCALE GENOMIC DNA]</scope>
    <source>
        <strain evidence="14 15">MTCD1</strain>
    </source>
</reference>
<evidence type="ECO:0000313" key="14">
    <source>
        <dbReference type="EMBL" id="GAW96641.1"/>
    </source>
</evidence>
<keyword evidence="11" id="KW-0732">Signal</keyword>
<keyword evidence="15" id="KW-1185">Reference proteome</keyword>
<name>A0ABQ0MYB7_9GAMM</name>
<comment type="catalytic activity">
    <reaction evidence="1">
        <text>Release of N-terminal proline from a peptide.</text>
        <dbReference type="EC" id="3.4.11.5"/>
    </reaction>
</comment>
<keyword evidence="9" id="KW-0378">Hydrolase</keyword>
<comment type="subcellular location">
    <subcellularLocation>
        <location evidence="2">Cytoplasm</location>
    </subcellularLocation>
</comment>
<dbReference type="RefSeq" id="WP_057179660.1">
    <property type="nucleotide sequence ID" value="NZ_BDQM01000017.1"/>
</dbReference>
<feature type="domain" description="Peptidase S33 tripeptidyl aminopeptidase-like C-terminal" evidence="13">
    <location>
        <begin position="383"/>
        <end position="473"/>
    </location>
</feature>
<evidence type="ECO:0000256" key="11">
    <source>
        <dbReference type="SAM" id="SignalP"/>
    </source>
</evidence>
<dbReference type="Pfam" id="PF00561">
    <property type="entry name" value="Abhydrolase_1"/>
    <property type="match status" value="1"/>
</dbReference>
<keyword evidence="6" id="KW-0031">Aminopeptidase</keyword>
<evidence type="ECO:0000256" key="4">
    <source>
        <dbReference type="ARBA" id="ARBA00012568"/>
    </source>
</evidence>
<accession>A0ABQ0MYB7</accession>
<evidence type="ECO:0000256" key="3">
    <source>
        <dbReference type="ARBA" id="ARBA00010088"/>
    </source>
</evidence>
<sequence>MKTMWERTWKKLFTLGLLSISATSWASDNKLTLENCHLGEIRSQVKCGTLQVPENYQKPQGRQISVNFSILPAINNSDNKVPLMFLAGGPGQGAVELSAHIFRNFNEIRKSRDIILVDQRGTGASSPLQCQDKVGINPYTSLIEDFTNEEVKDCLAQLTADDKLDLAQFTSENAVRDFDAVRAALGHEKINIYGGSYGTRAALVYMRLFPQSLNSVVLDSVAPVEVPIGLFGQSAARSFKLLLENCQKDKACQQAYPNLAQEFKNVVAKLAQSPAKVIISHPRLGTATEFIINDTKFISTLQMQLYSLTGRSLVPLIIHQASIGDFKPLAGLIAQTDTDEGMGIYIGLHLNIVCNEDMPRMSEQMLKDDAINDFAKDLSNKIMQDACAVWPTYSVSDDFYMPITANIPTLILSGELDPVTPPSNGEKSAATLPNSHHIVVKNTAHIVASTKCAVGLVNEFLSSLMPKTLDESCLSELPEESFMTGLNGSVIVTPQADKE</sequence>
<evidence type="ECO:0000256" key="7">
    <source>
        <dbReference type="ARBA" id="ARBA00022490"/>
    </source>
</evidence>
<dbReference type="EMBL" id="BDQM01000017">
    <property type="protein sequence ID" value="GAW96641.1"/>
    <property type="molecule type" value="Genomic_DNA"/>
</dbReference>
<organism evidence="14 15">
    <name type="scientific">Colwellia marinimaniae</name>
    <dbReference type="NCBI Taxonomy" id="1513592"/>
    <lineage>
        <taxon>Bacteria</taxon>
        <taxon>Pseudomonadati</taxon>
        <taxon>Pseudomonadota</taxon>
        <taxon>Gammaproteobacteria</taxon>
        <taxon>Alteromonadales</taxon>
        <taxon>Colwelliaceae</taxon>
        <taxon>Colwellia</taxon>
    </lineage>
</organism>
<dbReference type="Pfam" id="PF08386">
    <property type="entry name" value="Abhydrolase_4"/>
    <property type="match status" value="1"/>
</dbReference>
<keyword evidence="7" id="KW-0963">Cytoplasm</keyword>
<comment type="caution">
    <text evidence="14">The sequence shown here is derived from an EMBL/GenBank/DDBJ whole genome shotgun (WGS) entry which is preliminary data.</text>
</comment>
<keyword evidence="8" id="KW-0645">Protease</keyword>
<evidence type="ECO:0000256" key="6">
    <source>
        <dbReference type="ARBA" id="ARBA00022438"/>
    </source>
</evidence>
<proteinExistence type="inferred from homology"/>
<protein>
    <recommendedName>
        <fullName evidence="5">Proline iminopeptidase</fullName>
        <ecNumber evidence="4">3.4.11.5</ecNumber>
    </recommendedName>
    <alternativeName>
        <fullName evidence="10">Prolyl aminopeptidase</fullName>
    </alternativeName>
</protein>
<dbReference type="PANTHER" id="PTHR43722:SF1">
    <property type="entry name" value="PROLINE IMINOPEPTIDASE"/>
    <property type="match status" value="1"/>
</dbReference>
<evidence type="ECO:0000256" key="5">
    <source>
        <dbReference type="ARBA" id="ARBA00021843"/>
    </source>
</evidence>
<dbReference type="Gene3D" id="3.40.50.1820">
    <property type="entry name" value="alpha/beta hydrolase"/>
    <property type="match status" value="1"/>
</dbReference>
<evidence type="ECO:0000313" key="15">
    <source>
        <dbReference type="Proteomes" id="UP000197068"/>
    </source>
</evidence>
<dbReference type="InterPro" id="IPR029058">
    <property type="entry name" value="AB_hydrolase_fold"/>
</dbReference>
<dbReference type="PRINTS" id="PR00793">
    <property type="entry name" value="PROAMNOPTASE"/>
</dbReference>
<evidence type="ECO:0000256" key="2">
    <source>
        <dbReference type="ARBA" id="ARBA00004496"/>
    </source>
</evidence>
<dbReference type="InterPro" id="IPR013595">
    <property type="entry name" value="Pept_S33_TAP-like_C"/>
</dbReference>
<dbReference type="InterPro" id="IPR005944">
    <property type="entry name" value="Pro_iminopeptidase"/>
</dbReference>
<dbReference type="PANTHER" id="PTHR43722">
    <property type="entry name" value="PROLINE IMINOPEPTIDASE"/>
    <property type="match status" value="1"/>
</dbReference>
<gene>
    <name evidence="14" type="ORF">MTCD1_02260</name>
</gene>
<evidence type="ECO:0000256" key="1">
    <source>
        <dbReference type="ARBA" id="ARBA00001585"/>
    </source>
</evidence>
<evidence type="ECO:0000259" key="13">
    <source>
        <dbReference type="Pfam" id="PF08386"/>
    </source>
</evidence>
<comment type="similarity">
    <text evidence="3">Belongs to the peptidase S33 family.</text>
</comment>
<dbReference type="InterPro" id="IPR000073">
    <property type="entry name" value="AB_hydrolase_1"/>
</dbReference>
<evidence type="ECO:0000256" key="10">
    <source>
        <dbReference type="ARBA" id="ARBA00029605"/>
    </source>
</evidence>
<evidence type="ECO:0000256" key="8">
    <source>
        <dbReference type="ARBA" id="ARBA00022670"/>
    </source>
</evidence>
<feature type="domain" description="AB hydrolase-1" evidence="12">
    <location>
        <begin position="82"/>
        <end position="221"/>
    </location>
</feature>
<dbReference type="InterPro" id="IPR002410">
    <property type="entry name" value="Peptidase_S33"/>
</dbReference>